<dbReference type="FunFam" id="3.90.226.10:FF:000009">
    <property type="entry name" value="Carnitinyl-CoA dehydratase"/>
    <property type="match status" value="1"/>
</dbReference>
<dbReference type="Proteomes" id="UP000433406">
    <property type="component" value="Unassembled WGS sequence"/>
</dbReference>
<evidence type="ECO:0000256" key="1">
    <source>
        <dbReference type="ARBA" id="ARBA00005254"/>
    </source>
</evidence>
<dbReference type="PANTHER" id="PTHR11941">
    <property type="entry name" value="ENOYL-COA HYDRATASE-RELATED"/>
    <property type="match status" value="1"/>
</dbReference>
<keyword evidence="7" id="KW-0413">Isomerase</keyword>
<proteinExistence type="inferred from homology"/>
<dbReference type="CDD" id="cd06558">
    <property type="entry name" value="crotonase-like"/>
    <property type="match status" value="1"/>
</dbReference>
<evidence type="ECO:0000256" key="4">
    <source>
        <dbReference type="ARBA" id="ARBA00023709"/>
    </source>
</evidence>
<dbReference type="Gene3D" id="3.90.226.10">
    <property type="entry name" value="2-enoyl-CoA Hydratase, Chain A, domain 1"/>
    <property type="match status" value="1"/>
</dbReference>
<dbReference type="InterPro" id="IPR001753">
    <property type="entry name" value="Enoyl-CoA_hydra/iso"/>
</dbReference>
<dbReference type="GO" id="GO:0004300">
    <property type="term" value="F:enoyl-CoA hydratase activity"/>
    <property type="evidence" value="ECO:0007669"/>
    <property type="project" value="UniProtKB-EC"/>
</dbReference>
<dbReference type="AlphaFoldDB" id="A0A6I3IXB0"/>
<dbReference type="GO" id="GO:0006635">
    <property type="term" value="P:fatty acid beta-oxidation"/>
    <property type="evidence" value="ECO:0007669"/>
    <property type="project" value="TreeGrafter"/>
</dbReference>
<dbReference type="InterPro" id="IPR029045">
    <property type="entry name" value="ClpP/crotonase-like_dom_sf"/>
</dbReference>
<evidence type="ECO:0000256" key="2">
    <source>
        <dbReference type="ARBA" id="ARBA00012076"/>
    </source>
</evidence>
<dbReference type="InterPro" id="IPR018376">
    <property type="entry name" value="Enoyl-CoA_hyd/isom_CS"/>
</dbReference>
<reference evidence="7 8" key="1">
    <citation type="submission" date="2019-10" db="EMBL/GenBank/DDBJ databases">
        <title>Nocardioides novel species isolated from the excrement of Marmot.</title>
        <authorList>
            <person name="Zhang G."/>
        </authorList>
    </citation>
    <scope>NUCLEOTIDE SEQUENCE [LARGE SCALE GENOMIC DNA]</scope>
    <source>
        <strain evidence="8">zg-579</strain>
    </source>
</reference>
<dbReference type="Gene3D" id="1.10.12.10">
    <property type="entry name" value="Lyase 2-enoyl-coa Hydratase, Chain A, domain 2"/>
    <property type="match status" value="1"/>
</dbReference>
<name>A0A6I3IXB0_9ACTN</name>
<keyword evidence="3" id="KW-0456">Lyase</keyword>
<accession>A0A6I3IXB0</accession>
<dbReference type="RefSeq" id="WP_154613525.1">
    <property type="nucleotide sequence ID" value="NZ_CP053660.1"/>
</dbReference>
<comment type="caution">
    <text evidence="7">The sequence shown here is derived from an EMBL/GenBank/DDBJ whole genome shotgun (WGS) entry which is preliminary data.</text>
</comment>
<protein>
    <recommendedName>
        <fullName evidence="2">enoyl-CoA hydratase</fullName>
        <ecNumber evidence="2">4.2.1.17</ecNumber>
    </recommendedName>
</protein>
<comment type="catalytic activity">
    <reaction evidence="4">
        <text>a (3S)-3-hydroxyacyl-CoA = a (2E)-enoyl-CoA + H2O</text>
        <dbReference type="Rhea" id="RHEA:16105"/>
        <dbReference type="ChEBI" id="CHEBI:15377"/>
        <dbReference type="ChEBI" id="CHEBI:57318"/>
        <dbReference type="ChEBI" id="CHEBI:58856"/>
        <dbReference type="EC" id="4.2.1.17"/>
    </reaction>
</comment>
<evidence type="ECO:0000256" key="5">
    <source>
        <dbReference type="ARBA" id="ARBA00023717"/>
    </source>
</evidence>
<dbReference type="EC" id="4.2.1.17" evidence="2"/>
<organism evidence="7 8">
    <name type="scientific">Nocardioides marmotae</name>
    <dbReference type="NCBI Taxonomy" id="2663857"/>
    <lineage>
        <taxon>Bacteria</taxon>
        <taxon>Bacillati</taxon>
        <taxon>Actinomycetota</taxon>
        <taxon>Actinomycetes</taxon>
        <taxon>Propionibacteriales</taxon>
        <taxon>Nocardioidaceae</taxon>
        <taxon>Nocardioides</taxon>
    </lineage>
</organism>
<evidence type="ECO:0000313" key="8">
    <source>
        <dbReference type="Proteomes" id="UP000433406"/>
    </source>
</evidence>
<dbReference type="EMBL" id="WLCI01000002">
    <property type="protein sequence ID" value="MTB93717.1"/>
    <property type="molecule type" value="Genomic_DNA"/>
</dbReference>
<dbReference type="InterPro" id="IPR014748">
    <property type="entry name" value="Enoyl-CoA_hydra_C"/>
</dbReference>
<dbReference type="PANTHER" id="PTHR11941:SF141">
    <property type="entry name" value="ENOYL-COA HYDRATASE_ISOMERASE-RELATED"/>
    <property type="match status" value="1"/>
</dbReference>
<dbReference type="SUPFAM" id="SSF52096">
    <property type="entry name" value="ClpP/crotonase"/>
    <property type="match status" value="1"/>
</dbReference>
<dbReference type="GO" id="GO:0016853">
    <property type="term" value="F:isomerase activity"/>
    <property type="evidence" value="ECO:0007669"/>
    <property type="project" value="UniProtKB-KW"/>
</dbReference>
<keyword evidence="8" id="KW-1185">Reference proteome</keyword>
<dbReference type="PROSITE" id="PS00166">
    <property type="entry name" value="ENOYL_COA_HYDRATASE"/>
    <property type="match status" value="1"/>
</dbReference>
<gene>
    <name evidence="7" type="ORF">GGQ22_01340</name>
</gene>
<comment type="catalytic activity">
    <reaction evidence="5">
        <text>a 4-saturated-(3S)-3-hydroxyacyl-CoA = a (3E)-enoyl-CoA + H2O</text>
        <dbReference type="Rhea" id="RHEA:20724"/>
        <dbReference type="ChEBI" id="CHEBI:15377"/>
        <dbReference type="ChEBI" id="CHEBI:58521"/>
        <dbReference type="ChEBI" id="CHEBI:137480"/>
        <dbReference type="EC" id="4.2.1.17"/>
    </reaction>
</comment>
<evidence type="ECO:0000256" key="6">
    <source>
        <dbReference type="RuleBase" id="RU003707"/>
    </source>
</evidence>
<evidence type="ECO:0000256" key="3">
    <source>
        <dbReference type="ARBA" id="ARBA00023239"/>
    </source>
</evidence>
<dbReference type="Pfam" id="PF00378">
    <property type="entry name" value="ECH_1"/>
    <property type="match status" value="1"/>
</dbReference>
<comment type="similarity">
    <text evidence="1 6">Belongs to the enoyl-CoA hydratase/isomerase family.</text>
</comment>
<dbReference type="FunFam" id="1.10.12.10:FF:000001">
    <property type="entry name" value="Probable enoyl-CoA hydratase, mitochondrial"/>
    <property type="match status" value="1"/>
</dbReference>
<sequence>MASELVFDIRLEKHGHVAVLTIDHAPVNALHPLVGAAIARRLAEVATDDSLRALVITGAGKHFMAGGDITFFPEMDRVSAERYVLGIQKMQDDLATLRIPVIAALNGTTLGGGCELAMACDIRIVDERAKLGLPEVSLGLIPGAGGTQMLPRLVPMGTAKLLLFTGDRIDAAEALRIGLVDKVVPAGTVLEEALAVAERIAANAPLAVTAAKRAVNLGVQMSHLDGCRVEASLFAPLADTQDLKEGVHAFFDKRTPAFTGK</sequence>
<evidence type="ECO:0000313" key="7">
    <source>
        <dbReference type="EMBL" id="MTB93717.1"/>
    </source>
</evidence>